<evidence type="ECO:0000313" key="2">
    <source>
        <dbReference type="Proteomes" id="UP000290288"/>
    </source>
</evidence>
<dbReference type="AlphaFoldDB" id="A0A4V1Q4T5"/>
<name>A0A4V1Q4T5_9AGAR</name>
<protein>
    <submittedName>
        <fullName evidence="1">Uncharacterized protein</fullName>
    </submittedName>
</protein>
<comment type="caution">
    <text evidence="1">The sequence shown here is derived from an EMBL/GenBank/DDBJ whole genome shotgun (WGS) entry which is preliminary data.</text>
</comment>
<dbReference type="Proteomes" id="UP000290288">
    <property type="component" value="Unassembled WGS sequence"/>
</dbReference>
<proteinExistence type="predicted"/>
<keyword evidence="2" id="KW-1185">Reference proteome</keyword>
<reference evidence="1 2" key="1">
    <citation type="submission" date="2019-01" db="EMBL/GenBank/DDBJ databases">
        <title>Draft genome sequence of Psathyrella aberdarensis IHI B618.</title>
        <authorList>
            <person name="Buettner E."/>
            <person name="Kellner H."/>
        </authorList>
    </citation>
    <scope>NUCLEOTIDE SEQUENCE [LARGE SCALE GENOMIC DNA]</scope>
    <source>
        <strain evidence="1 2">IHI B618</strain>
    </source>
</reference>
<dbReference type="EMBL" id="SDEE01000048">
    <property type="protein sequence ID" value="RXW23208.1"/>
    <property type="molecule type" value="Genomic_DNA"/>
</dbReference>
<dbReference type="STRING" id="2316362.A0A4V1Q4T5"/>
<accession>A0A4V1Q4T5</accession>
<evidence type="ECO:0000313" key="1">
    <source>
        <dbReference type="EMBL" id="RXW23208.1"/>
    </source>
</evidence>
<gene>
    <name evidence="1" type="ORF">EST38_g2633</name>
</gene>
<organism evidence="1 2">
    <name type="scientific">Candolleomyces aberdarensis</name>
    <dbReference type="NCBI Taxonomy" id="2316362"/>
    <lineage>
        <taxon>Eukaryota</taxon>
        <taxon>Fungi</taxon>
        <taxon>Dikarya</taxon>
        <taxon>Basidiomycota</taxon>
        <taxon>Agaricomycotina</taxon>
        <taxon>Agaricomycetes</taxon>
        <taxon>Agaricomycetidae</taxon>
        <taxon>Agaricales</taxon>
        <taxon>Agaricineae</taxon>
        <taxon>Psathyrellaceae</taxon>
        <taxon>Candolleomyces</taxon>
    </lineage>
</organism>
<dbReference type="OrthoDB" id="2802364at2759"/>
<sequence>MAAQRPSYFSHGEDPYDALCRHFNVSPPHLTDNSVPTTLSLRVLRNEGLPTHVLAAYQSDSPSGPTTTTPPTFIPIDASLYEAVFRVDLGFPSPPPGFTGPAAQVVGDALVVTLPVLAVTVPDPFTLPLLLLFALGFETEPNLLAWRMLPSQVIQEFPNAAAMALILARARSDQFDRIYRFNQGLWKNILGLGLNDTKVVELVQTAWNVTAESRRIRAKAAQNNRQ</sequence>